<dbReference type="Gene3D" id="3.40.630.30">
    <property type="match status" value="1"/>
</dbReference>
<dbReference type="GO" id="GO:0016747">
    <property type="term" value="F:acyltransferase activity, transferring groups other than amino-acyl groups"/>
    <property type="evidence" value="ECO:0007669"/>
    <property type="project" value="InterPro"/>
</dbReference>
<dbReference type="SUPFAM" id="SSF55729">
    <property type="entry name" value="Acyl-CoA N-acyltransferases (Nat)"/>
    <property type="match status" value="1"/>
</dbReference>
<evidence type="ECO:0000313" key="3">
    <source>
        <dbReference type="Proteomes" id="UP001152749"/>
    </source>
</evidence>
<evidence type="ECO:0000259" key="1">
    <source>
        <dbReference type="Pfam" id="PF13673"/>
    </source>
</evidence>
<dbReference type="Pfam" id="PF13673">
    <property type="entry name" value="Acetyltransf_10"/>
    <property type="match status" value="1"/>
</dbReference>
<dbReference type="Proteomes" id="UP001152749">
    <property type="component" value="Chromosome"/>
</dbReference>
<dbReference type="InterPro" id="IPR000182">
    <property type="entry name" value="GNAT_dom"/>
</dbReference>
<dbReference type="EMBL" id="OX336425">
    <property type="protein sequence ID" value="CAI2768215.1"/>
    <property type="molecule type" value="Genomic_DNA"/>
</dbReference>
<dbReference type="AlphaFoldDB" id="A0A9W4TLJ9"/>
<proteinExistence type="predicted"/>
<reference evidence="2" key="1">
    <citation type="submission" date="2022-09" db="EMBL/GenBank/DDBJ databases">
        <authorList>
            <person name="Duchaud E."/>
        </authorList>
    </citation>
    <scope>NUCLEOTIDE SEQUENCE</scope>
    <source>
        <strain evidence="2">TRV642</strain>
    </source>
</reference>
<organism evidence="2 3">
    <name type="scientific">Flavobacterium collinsii</name>
    <dbReference type="NCBI Taxonomy" id="1114861"/>
    <lineage>
        <taxon>Bacteria</taxon>
        <taxon>Pseudomonadati</taxon>
        <taxon>Bacteroidota</taxon>
        <taxon>Flavobacteriia</taxon>
        <taxon>Flavobacteriales</taxon>
        <taxon>Flavobacteriaceae</taxon>
        <taxon>Flavobacterium</taxon>
    </lineage>
</organism>
<gene>
    <name evidence="2" type="ORF">TRV642_3416</name>
</gene>
<dbReference type="InterPro" id="IPR016181">
    <property type="entry name" value="Acyl_CoA_acyltransferase"/>
</dbReference>
<accession>A0A9W4TLJ9</accession>
<feature type="domain" description="N-acetyltransferase" evidence="1">
    <location>
        <begin position="77"/>
        <end position="178"/>
    </location>
</feature>
<name>A0A9W4TLJ9_9FLAO</name>
<dbReference type="KEGG" id="fcs:TRV642_3416"/>
<evidence type="ECO:0000313" key="2">
    <source>
        <dbReference type="EMBL" id="CAI2768215.1"/>
    </source>
</evidence>
<sequence>MKIINPIIDPRINISKKFYSFSDSSRNKAISSGVKDTEEAVDFIIEKARCSHTYWIKEICEATLLAAKARGIGISECAPELLEAKMKKGDAVIAFTSDGRWAGFSSINSWENESYVSNSGLVVAPEFKHTELAKKIKIKIFELSREKYPNARIFSLTSDLSVVKIYHELGFKQVSSSELTSKEVFWKSCKSCVNCPVLMNRERKNCLCTAMIYDPKHDTAVVDQNKKDVVLKDKVLLEELRLIKIRSLNFLSIKI</sequence>
<protein>
    <submittedName>
        <fullName evidence="2">N-acetyltransferase domain-containing protein</fullName>
    </submittedName>
</protein>
<dbReference type="RefSeq" id="WP_263360883.1">
    <property type="nucleotide sequence ID" value="NZ_OX336425.1"/>
</dbReference>